<feature type="transmembrane region" description="Helical" evidence="11">
    <location>
        <begin position="135"/>
        <end position="157"/>
    </location>
</feature>
<dbReference type="GO" id="GO:0005886">
    <property type="term" value="C:plasma membrane"/>
    <property type="evidence" value="ECO:0007669"/>
    <property type="project" value="TreeGrafter"/>
</dbReference>
<dbReference type="InterPro" id="IPR000175">
    <property type="entry name" value="Na/ntran_symport"/>
</dbReference>
<feature type="binding site" evidence="8">
    <location>
        <position position="86"/>
    </location>
    <ligand>
        <name>Na(+)</name>
        <dbReference type="ChEBI" id="CHEBI:29101"/>
        <label>1</label>
    </ligand>
</feature>
<evidence type="ECO:0000256" key="9">
    <source>
        <dbReference type="PIRSR" id="PIRSR600175-2"/>
    </source>
</evidence>
<proteinExistence type="inferred from homology"/>
<keyword evidence="3 10" id="KW-0813">Transport</keyword>
<dbReference type="GO" id="GO:0006865">
    <property type="term" value="P:amino acid transport"/>
    <property type="evidence" value="ECO:0007669"/>
    <property type="project" value="TreeGrafter"/>
</dbReference>
<evidence type="ECO:0000256" key="11">
    <source>
        <dbReference type="SAM" id="Phobius"/>
    </source>
</evidence>
<dbReference type="PANTHER" id="PTHR11616:SF254">
    <property type="entry name" value="TRANSPORTER"/>
    <property type="match status" value="1"/>
</dbReference>
<accession>A0A834M374</accession>
<dbReference type="PRINTS" id="PR00176">
    <property type="entry name" value="NANEUSMPORT"/>
</dbReference>
<evidence type="ECO:0000313" key="12">
    <source>
        <dbReference type="EMBL" id="KAF7265095.1"/>
    </source>
</evidence>
<keyword evidence="13" id="KW-1185">Reference proteome</keyword>
<dbReference type="InterPro" id="IPR037272">
    <property type="entry name" value="SNS_sf"/>
</dbReference>
<feature type="disulfide bond" evidence="9">
    <location>
        <begin position="187"/>
        <end position="196"/>
    </location>
</feature>
<evidence type="ECO:0000256" key="6">
    <source>
        <dbReference type="ARBA" id="ARBA00022989"/>
    </source>
</evidence>
<keyword evidence="9" id="KW-1015">Disulfide bond</keyword>
<dbReference type="SUPFAM" id="SSF161070">
    <property type="entry name" value="SNF-like"/>
    <property type="match status" value="1"/>
</dbReference>
<dbReference type="GO" id="GO:0046872">
    <property type="term" value="F:metal ion binding"/>
    <property type="evidence" value="ECO:0007669"/>
    <property type="project" value="UniProtKB-KW"/>
</dbReference>
<evidence type="ECO:0000256" key="8">
    <source>
        <dbReference type="PIRSR" id="PIRSR600175-1"/>
    </source>
</evidence>
<sequence length="345" mass="39124">MGILRYIKFEKMANKIIFFPEVNEEDEDKPTKCRVEEEKLNMNKGDSAGKSVTYVMSSDDDDDRGGWGHKLDFLMSCISLSVGLGNVWRFPYLCYKNGGGVFLVTYTISMIFCGIPIFFQEIAVGQYLGSGGMTFVGQLCPILKGVGFATMTIVFLLDIYYCIIIAWTLFYIITTIAFVPLLPWESCDNWWNTDKCYTPEYKTMMNVSTKHTSPVEEFFDHKVLGITSGGLTDLGGLQWNLFVCLIMGWLIIYFIIRKGLHQSGKLIWFSAIFPYVILFIMLFRAVTLEGAGQGLYQYVIPKWEMLLTPAPWMDGASQIFFAYSIGCGALPALGSYNKFHHNAYK</sequence>
<dbReference type="Proteomes" id="UP000625711">
    <property type="component" value="Unassembled WGS sequence"/>
</dbReference>
<feature type="transmembrane region" description="Helical" evidence="11">
    <location>
        <begin position="237"/>
        <end position="256"/>
    </location>
</feature>
<dbReference type="GO" id="GO:0035725">
    <property type="term" value="P:sodium ion transmembrane transport"/>
    <property type="evidence" value="ECO:0007669"/>
    <property type="project" value="TreeGrafter"/>
</dbReference>
<dbReference type="GO" id="GO:0015293">
    <property type="term" value="F:symporter activity"/>
    <property type="evidence" value="ECO:0007669"/>
    <property type="project" value="UniProtKB-KW"/>
</dbReference>
<feature type="binding site" evidence="8">
    <location>
        <position position="82"/>
    </location>
    <ligand>
        <name>Na(+)</name>
        <dbReference type="ChEBI" id="CHEBI:29101"/>
        <label>1</label>
    </ligand>
</feature>
<dbReference type="PANTHER" id="PTHR11616">
    <property type="entry name" value="SODIUM/CHLORIDE DEPENDENT TRANSPORTER"/>
    <property type="match status" value="1"/>
</dbReference>
<name>A0A834M374_RHYFE</name>
<dbReference type="EMBL" id="JAACXV010014922">
    <property type="protein sequence ID" value="KAF7265095.1"/>
    <property type="molecule type" value="Genomic_DNA"/>
</dbReference>
<evidence type="ECO:0000256" key="3">
    <source>
        <dbReference type="ARBA" id="ARBA00022448"/>
    </source>
</evidence>
<dbReference type="PROSITE" id="PS00610">
    <property type="entry name" value="NA_NEUROTRAN_SYMP_1"/>
    <property type="match status" value="1"/>
</dbReference>
<evidence type="ECO:0000256" key="4">
    <source>
        <dbReference type="ARBA" id="ARBA00022692"/>
    </source>
</evidence>
<dbReference type="PROSITE" id="PS50267">
    <property type="entry name" value="NA_NEUROTRAN_SYMP_3"/>
    <property type="match status" value="1"/>
</dbReference>
<evidence type="ECO:0000313" key="13">
    <source>
        <dbReference type="Proteomes" id="UP000625711"/>
    </source>
</evidence>
<evidence type="ECO:0000256" key="5">
    <source>
        <dbReference type="ARBA" id="ARBA00022847"/>
    </source>
</evidence>
<comment type="subcellular location">
    <subcellularLocation>
        <location evidence="1">Membrane</location>
        <topology evidence="1">Multi-pass membrane protein</topology>
    </subcellularLocation>
</comment>
<dbReference type="OrthoDB" id="6581954at2759"/>
<organism evidence="12 13">
    <name type="scientific">Rhynchophorus ferrugineus</name>
    <name type="common">Red palm weevil</name>
    <name type="synonym">Curculio ferrugineus</name>
    <dbReference type="NCBI Taxonomy" id="354439"/>
    <lineage>
        <taxon>Eukaryota</taxon>
        <taxon>Metazoa</taxon>
        <taxon>Ecdysozoa</taxon>
        <taxon>Arthropoda</taxon>
        <taxon>Hexapoda</taxon>
        <taxon>Insecta</taxon>
        <taxon>Pterygota</taxon>
        <taxon>Neoptera</taxon>
        <taxon>Endopterygota</taxon>
        <taxon>Coleoptera</taxon>
        <taxon>Polyphaga</taxon>
        <taxon>Cucujiformia</taxon>
        <taxon>Curculionidae</taxon>
        <taxon>Dryophthorinae</taxon>
        <taxon>Rhynchophorus</taxon>
    </lineage>
</organism>
<keyword evidence="5 10" id="KW-0769">Symport</keyword>
<feature type="transmembrane region" description="Helical" evidence="11">
    <location>
        <begin position="164"/>
        <end position="184"/>
    </location>
</feature>
<gene>
    <name evidence="12" type="ORF">GWI33_021520</name>
</gene>
<dbReference type="Pfam" id="PF00209">
    <property type="entry name" value="SNF"/>
    <property type="match status" value="1"/>
</dbReference>
<comment type="caution">
    <text evidence="12">The sequence shown here is derived from an EMBL/GenBank/DDBJ whole genome shotgun (WGS) entry which is preliminary data.</text>
</comment>
<reference evidence="12" key="1">
    <citation type="submission" date="2020-08" db="EMBL/GenBank/DDBJ databases">
        <title>Genome sequencing and assembly of the red palm weevil Rhynchophorus ferrugineus.</title>
        <authorList>
            <person name="Dias G.B."/>
            <person name="Bergman C.M."/>
            <person name="Manee M."/>
        </authorList>
    </citation>
    <scope>NUCLEOTIDE SEQUENCE</scope>
    <source>
        <strain evidence="12">AA-2017</strain>
        <tissue evidence="12">Whole larva</tissue>
    </source>
</reference>
<keyword evidence="6 11" id="KW-1133">Transmembrane helix</keyword>
<feature type="transmembrane region" description="Helical" evidence="11">
    <location>
        <begin position="268"/>
        <end position="286"/>
    </location>
</feature>
<protein>
    <recommendedName>
        <fullName evidence="10">Transporter</fullName>
    </recommendedName>
</protein>
<keyword evidence="8" id="KW-0915">Sodium</keyword>
<evidence type="ECO:0000256" key="7">
    <source>
        <dbReference type="ARBA" id="ARBA00023136"/>
    </source>
</evidence>
<evidence type="ECO:0000256" key="2">
    <source>
        <dbReference type="ARBA" id="ARBA00006459"/>
    </source>
</evidence>
<keyword evidence="4 10" id="KW-0812">Transmembrane</keyword>
<keyword evidence="8" id="KW-0479">Metal-binding</keyword>
<feature type="transmembrane region" description="Helical" evidence="11">
    <location>
        <begin position="100"/>
        <end position="119"/>
    </location>
</feature>
<evidence type="ECO:0000256" key="10">
    <source>
        <dbReference type="RuleBase" id="RU003732"/>
    </source>
</evidence>
<comment type="similarity">
    <text evidence="2 10">Belongs to the sodium:neurotransmitter symporter (SNF) (TC 2.A.22) family.</text>
</comment>
<feature type="transmembrane region" description="Helical" evidence="11">
    <location>
        <begin position="315"/>
        <end position="336"/>
    </location>
</feature>
<dbReference type="AlphaFoldDB" id="A0A834M374"/>
<evidence type="ECO:0000256" key="1">
    <source>
        <dbReference type="ARBA" id="ARBA00004141"/>
    </source>
</evidence>
<keyword evidence="7 11" id="KW-0472">Membrane</keyword>